<protein>
    <submittedName>
        <fullName evidence="1">Uncharacterized protein</fullName>
    </submittedName>
</protein>
<keyword evidence="2" id="KW-1185">Reference proteome</keyword>
<accession>A0ACB9ZJ25</accession>
<evidence type="ECO:0000313" key="1">
    <source>
        <dbReference type="EMBL" id="KAI5647398.1"/>
    </source>
</evidence>
<sequence length="344" mass="39162">MEKHQCKLCLRNFSNGRALGGHMRSHVMNLYVKSNPNKNQTQFSEEETESLPSSSSSSSSSEEEEEIETNRGLISNGVLEKFKFRKRNWLSSMEPNDQFSAVLQGDRESETESSKKSSSFRRSKRIRRSRISEFSNVKQEEEPNRGKSPIESEFSPLLLDQEPEESSISDITPEEDVAYCLMMLSRDKWNEESEEFGGKKGKKQNRNRGKYRCETCKKGFRSYQALGGHRASHKRSKVSEEQESSSMVETNNNNEEEEEKKKVHKCPVCFRIFSSGQALGGHKRTHGLIINQSAAMAAAAAANNNNRPFSRIGRETLIDLNLPAPMEDELSAVSDDEFLNYNRH</sequence>
<dbReference type="EMBL" id="CM044708">
    <property type="protein sequence ID" value="KAI5647398.1"/>
    <property type="molecule type" value="Genomic_DNA"/>
</dbReference>
<organism evidence="1 2">
    <name type="scientific">Catharanthus roseus</name>
    <name type="common">Madagascar periwinkle</name>
    <name type="synonym">Vinca rosea</name>
    <dbReference type="NCBI Taxonomy" id="4058"/>
    <lineage>
        <taxon>Eukaryota</taxon>
        <taxon>Viridiplantae</taxon>
        <taxon>Streptophyta</taxon>
        <taxon>Embryophyta</taxon>
        <taxon>Tracheophyta</taxon>
        <taxon>Spermatophyta</taxon>
        <taxon>Magnoliopsida</taxon>
        <taxon>eudicotyledons</taxon>
        <taxon>Gunneridae</taxon>
        <taxon>Pentapetalae</taxon>
        <taxon>asterids</taxon>
        <taxon>lamiids</taxon>
        <taxon>Gentianales</taxon>
        <taxon>Apocynaceae</taxon>
        <taxon>Rauvolfioideae</taxon>
        <taxon>Vinceae</taxon>
        <taxon>Catharanthinae</taxon>
        <taxon>Catharanthus</taxon>
    </lineage>
</organism>
<reference evidence="2" key="1">
    <citation type="journal article" date="2023" name="Nat. Plants">
        <title>Single-cell RNA sequencing provides a high-resolution roadmap for understanding the multicellular compartmentation of specialized metabolism.</title>
        <authorList>
            <person name="Sun S."/>
            <person name="Shen X."/>
            <person name="Li Y."/>
            <person name="Li Y."/>
            <person name="Wang S."/>
            <person name="Li R."/>
            <person name="Zhang H."/>
            <person name="Shen G."/>
            <person name="Guo B."/>
            <person name="Wei J."/>
            <person name="Xu J."/>
            <person name="St-Pierre B."/>
            <person name="Chen S."/>
            <person name="Sun C."/>
        </authorList>
    </citation>
    <scope>NUCLEOTIDE SEQUENCE [LARGE SCALE GENOMIC DNA]</scope>
</reference>
<comment type="caution">
    <text evidence="1">The sequence shown here is derived from an EMBL/GenBank/DDBJ whole genome shotgun (WGS) entry which is preliminary data.</text>
</comment>
<name>A0ACB9ZJ25_CATRO</name>
<proteinExistence type="predicted"/>
<gene>
    <name evidence="1" type="ORF">M9H77_33403</name>
</gene>
<evidence type="ECO:0000313" key="2">
    <source>
        <dbReference type="Proteomes" id="UP001060085"/>
    </source>
</evidence>
<dbReference type="Proteomes" id="UP001060085">
    <property type="component" value="Linkage Group LG08"/>
</dbReference>